<keyword evidence="5" id="KW-1185">Reference proteome</keyword>
<feature type="signal peptide" evidence="2">
    <location>
        <begin position="1"/>
        <end position="19"/>
    </location>
</feature>
<evidence type="ECO:0000313" key="4">
    <source>
        <dbReference type="EMBL" id="OZC02969.1"/>
    </source>
</evidence>
<dbReference type="InParanoid" id="A0A259TYZ0"/>
<dbReference type="InterPro" id="IPR011659">
    <property type="entry name" value="WD40"/>
</dbReference>
<sequence>MLRLTALLALTLLASGARGQDDAPKWDVSAAHGPTSTVAFETSEGTWMSIDVSPDGRTLVFDLLGDLYTLPLAGGTATRITSGAAYDVQPRWSPDGSRISFTSDRSGGDNIWTMDARGQDMQQVTDESFRLLNNAVWTPDGDYLIARKHFTATRSLGAGEMWMYHRTGGSGLQLTERPNDQQDAGEPAVSPDGRYVYFSQDVTPGPFFEYNKDPNGGIYAIKRLDRETGEIETILGGTGGAARPEPSPDGRHLAFVRRVRNESVLFVYDTVTGAQRPLWDGLSPDQQETWAVFGVYPGFAWLPDASALVVWAQGGLWRVDAQTGTPTPIPFTAEVEQTVTEAVRFPVDVAPEVFDVKMLRDAATSPDGRTLVFSAVGRLWRKVGDREPQAIPTGEGFAFDPDFSPDGRQMVFATWSDEAFGQIHVLNTASGAIRTLPLEPGHYATPRFSPDGQMIVYAREGGNSMRGPLNGLRTGLYMTAASGEGEPQMIVDHGREPRFTPDARMDGGRARGRITFLDGGGLNKTFRSVDLDGSDERTHFTLKYPTTVVPSPDGRWVAFNEAFNVYVAPFALTGAEYDLNKDTEAVPVSRLSRDAGTDLHWTDNTTLRWLIGPEVYTRSLSDAFAFVDGAPASLPKPDSVGVPVGLRLPHDAPNGAIAITGARILTMDGDRVIENGTVVVTGNRITAVGEAGEVTVPSGAEVIDGRNHTIMPGIVDVHAHAGHFNGGPVPQTVWQYYANLAYGVTTAHDPSATTETVFTMAEMVKSGDLVGPRIFSTGTILYGADGDFRATVNSLDDAYSHIRRMKATGAISVKSYNQPRRDQRQQILKAARDLEMMVVPEGGSTFYHNMNMVIDGHTGIEHAVPVAPLHNDVQSLWRATEVAYTPTLVVGYGGLWGENYWYAKTNVWEDGRLLTFTPRTLVDAVSRRRTLVPDDEYWHVTLAEQTKTLTDLGVGVQLGAHGQMQGLAAHWELRMFGQGGMTNMEALRAATLNGAEYIGLDGDLGSVETGKLADLIILSADPSADLANISEIRYVMANGRLYNADTMDLVAPEATPRPPFWFEKDGSSDGDVWQGWTRHTD</sequence>
<dbReference type="InterPro" id="IPR032466">
    <property type="entry name" value="Metal_Hydrolase"/>
</dbReference>
<evidence type="ECO:0000313" key="5">
    <source>
        <dbReference type="Proteomes" id="UP000216446"/>
    </source>
</evidence>
<reference evidence="4 5" key="1">
    <citation type="submission" date="2016-11" db="EMBL/GenBank/DDBJ databases">
        <title>Study of marine rhodopsin-containing bacteria.</title>
        <authorList>
            <person name="Yoshizawa S."/>
            <person name="Kumagai Y."/>
            <person name="Kogure K."/>
        </authorList>
    </citation>
    <scope>NUCLEOTIDE SEQUENCE [LARGE SCALE GENOMIC DNA]</scope>
    <source>
        <strain evidence="4 5">SG-29</strain>
    </source>
</reference>
<dbReference type="PANTHER" id="PTHR36842">
    <property type="entry name" value="PROTEIN TOLB HOMOLOG"/>
    <property type="match status" value="1"/>
</dbReference>
<dbReference type="Gene3D" id="2.120.10.30">
    <property type="entry name" value="TolB, C-terminal domain"/>
    <property type="match status" value="3"/>
</dbReference>
<evidence type="ECO:0000259" key="3">
    <source>
        <dbReference type="Pfam" id="PF01979"/>
    </source>
</evidence>
<dbReference type="InterPro" id="IPR006680">
    <property type="entry name" value="Amidohydro-rel"/>
</dbReference>
<comment type="similarity">
    <text evidence="1">Belongs to the TolB family.</text>
</comment>
<feature type="domain" description="Amidohydrolase-related" evidence="3">
    <location>
        <begin position="709"/>
        <end position="1041"/>
    </location>
</feature>
<dbReference type="AlphaFoldDB" id="A0A259TYZ0"/>
<dbReference type="GO" id="GO:0016810">
    <property type="term" value="F:hydrolase activity, acting on carbon-nitrogen (but not peptide) bonds"/>
    <property type="evidence" value="ECO:0007669"/>
    <property type="project" value="InterPro"/>
</dbReference>
<dbReference type="SUPFAM" id="SSF51556">
    <property type="entry name" value="Metallo-dependent hydrolases"/>
    <property type="match status" value="1"/>
</dbReference>
<feature type="chain" id="PRO_5013011648" evidence="2">
    <location>
        <begin position="20"/>
        <end position="1081"/>
    </location>
</feature>
<dbReference type="InterPro" id="IPR011059">
    <property type="entry name" value="Metal-dep_hydrolase_composite"/>
</dbReference>
<dbReference type="Gene3D" id="2.30.40.10">
    <property type="entry name" value="Urease, subunit C, domain 1"/>
    <property type="match status" value="2"/>
</dbReference>
<protein>
    <submittedName>
        <fullName evidence="4">Amidohydrolase</fullName>
    </submittedName>
</protein>
<evidence type="ECO:0000256" key="2">
    <source>
        <dbReference type="SAM" id="SignalP"/>
    </source>
</evidence>
<dbReference type="Gene3D" id="3.20.20.140">
    <property type="entry name" value="Metal-dependent hydrolases"/>
    <property type="match status" value="2"/>
</dbReference>
<keyword evidence="2" id="KW-0732">Signal</keyword>
<dbReference type="PANTHER" id="PTHR36842:SF1">
    <property type="entry name" value="PROTEIN TOLB"/>
    <property type="match status" value="1"/>
</dbReference>
<dbReference type="InterPro" id="IPR011042">
    <property type="entry name" value="6-blade_b-propeller_TolB-like"/>
</dbReference>
<dbReference type="EMBL" id="MQWB01000001">
    <property type="protein sequence ID" value="OZC02969.1"/>
    <property type="molecule type" value="Genomic_DNA"/>
</dbReference>
<gene>
    <name evidence="4" type="ORF">BSZ36_08290</name>
</gene>
<dbReference type="OrthoDB" id="9815657at2"/>
<dbReference type="SUPFAM" id="SSF51338">
    <property type="entry name" value="Composite domain of metallo-dependent hydrolases"/>
    <property type="match status" value="1"/>
</dbReference>
<name>A0A259TYZ0_9BACT</name>
<evidence type="ECO:0000256" key="1">
    <source>
        <dbReference type="ARBA" id="ARBA00009820"/>
    </source>
</evidence>
<organism evidence="4 5">
    <name type="scientific">Rubricoccus marinus</name>
    <dbReference type="NCBI Taxonomy" id="716817"/>
    <lineage>
        <taxon>Bacteria</taxon>
        <taxon>Pseudomonadati</taxon>
        <taxon>Rhodothermota</taxon>
        <taxon>Rhodothermia</taxon>
        <taxon>Rhodothermales</taxon>
        <taxon>Rubricoccaceae</taxon>
        <taxon>Rubricoccus</taxon>
    </lineage>
</organism>
<accession>A0A259TYZ0</accession>
<dbReference type="RefSeq" id="WP_094547772.1">
    <property type="nucleotide sequence ID" value="NZ_MQWB01000001.1"/>
</dbReference>
<keyword evidence="4" id="KW-0378">Hydrolase</keyword>
<dbReference type="Pfam" id="PF01979">
    <property type="entry name" value="Amidohydro_1"/>
    <property type="match status" value="1"/>
</dbReference>
<comment type="caution">
    <text evidence="4">The sequence shown here is derived from an EMBL/GenBank/DDBJ whole genome shotgun (WGS) entry which is preliminary data.</text>
</comment>
<proteinExistence type="inferred from homology"/>
<dbReference type="SUPFAM" id="SSF82171">
    <property type="entry name" value="DPP6 N-terminal domain-like"/>
    <property type="match status" value="2"/>
</dbReference>
<dbReference type="Pfam" id="PF07676">
    <property type="entry name" value="PD40"/>
    <property type="match status" value="4"/>
</dbReference>
<dbReference type="Proteomes" id="UP000216446">
    <property type="component" value="Unassembled WGS sequence"/>
</dbReference>